<evidence type="ECO:0000313" key="1">
    <source>
        <dbReference type="EMBL" id="ROR01557.1"/>
    </source>
</evidence>
<dbReference type="AlphaFoldDB" id="A0A3N1VNQ7"/>
<proteinExistence type="predicted"/>
<keyword evidence="2" id="KW-1185">Reference proteome</keyword>
<reference evidence="1 2" key="1">
    <citation type="submission" date="2018-11" db="EMBL/GenBank/DDBJ databases">
        <title>Genomic Encyclopedia of Type Strains, Phase IV (KMG-IV): sequencing the most valuable type-strain genomes for metagenomic binning, comparative biology and taxonomic classification.</title>
        <authorList>
            <person name="Goeker M."/>
        </authorList>
    </citation>
    <scope>NUCLEOTIDE SEQUENCE [LARGE SCALE GENOMIC DNA]</scope>
    <source>
        <strain evidence="1 2">DSM 22027</strain>
    </source>
</reference>
<dbReference type="InterPro" id="IPR032587">
    <property type="entry name" value="DUF4911"/>
</dbReference>
<protein>
    <submittedName>
        <fullName evidence="1">Uncharacterized protein DUF4911</fullName>
    </submittedName>
</protein>
<evidence type="ECO:0000313" key="2">
    <source>
        <dbReference type="Proteomes" id="UP000276223"/>
    </source>
</evidence>
<sequence length="83" mass="9198">MAGCDAMSMDRCRVFGVWMEPRNIHLLTSIIEAYEGLGVVTTEDPRLAHVRIAVAPGCEAELMTVLDHEKQRLGIRSFAQSVP</sequence>
<dbReference type="Pfam" id="PF16256">
    <property type="entry name" value="DUF4911"/>
    <property type="match status" value="1"/>
</dbReference>
<name>A0A3N1VNQ7_9BACT</name>
<dbReference type="Proteomes" id="UP000276223">
    <property type="component" value="Unassembled WGS sequence"/>
</dbReference>
<accession>A0A3N1VNQ7</accession>
<organism evidence="1 2">
    <name type="scientific">Desulfosoma caldarium</name>
    <dbReference type="NCBI Taxonomy" id="610254"/>
    <lineage>
        <taxon>Bacteria</taxon>
        <taxon>Pseudomonadati</taxon>
        <taxon>Thermodesulfobacteriota</taxon>
        <taxon>Syntrophobacteria</taxon>
        <taxon>Syntrophobacterales</taxon>
        <taxon>Syntrophobacteraceae</taxon>
        <taxon>Desulfosoma</taxon>
    </lineage>
</organism>
<gene>
    <name evidence="1" type="ORF">EDC27_0736</name>
</gene>
<comment type="caution">
    <text evidence="1">The sequence shown here is derived from an EMBL/GenBank/DDBJ whole genome shotgun (WGS) entry which is preliminary data.</text>
</comment>
<dbReference type="EMBL" id="RJVA01000010">
    <property type="protein sequence ID" value="ROR01557.1"/>
    <property type="molecule type" value="Genomic_DNA"/>
</dbReference>